<protein>
    <recommendedName>
        <fullName evidence="3 6">Cyclic pyranopterin monophosphate synthase</fullName>
        <ecNumber evidence="3 6">4.6.1.17</ecNumber>
    </recommendedName>
    <alternativeName>
        <fullName evidence="6">Molybdenum cofactor biosynthesis protein C</fullName>
    </alternativeName>
</protein>
<dbReference type="AlphaFoldDB" id="A0A173RSF2"/>
<dbReference type="EMBL" id="CYXZ01000004">
    <property type="protein sequence ID" value="CUM80657.1"/>
    <property type="molecule type" value="Genomic_DNA"/>
</dbReference>
<dbReference type="EC" id="4.6.1.17" evidence="3 6"/>
<gene>
    <name evidence="6 8" type="primary">moaC</name>
    <name evidence="11" type="ORF">DW856_08045</name>
    <name evidence="10" type="ORF">DW927_05355</name>
    <name evidence="8" type="ORF">ERS852572_00553</name>
    <name evidence="9" type="ORF">GMD50_13380</name>
</gene>
<keyword evidence="4 6" id="KW-0501">Molybdenum cofactor biosynthesis</keyword>
<dbReference type="InterPro" id="IPR050105">
    <property type="entry name" value="MoCo_biosynth_MoaA/MoaC"/>
</dbReference>
<dbReference type="GO" id="GO:0061799">
    <property type="term" value="F:cyclic pyranopterin monophosphate synthase activity"/>
    <property type="evidence" value="ECO:0007669"/>
    <property type="project" value="UniProtKB-UniRule"/>
</dbReference>
<dbReference type="Pfam" id="PF01967">
    <property type="entry name" value="MoaC"/>
    <property type="match status" value="1"/>
</dbReference>
<feature type="binding site" evidence="6">
    <location>
        <begin position="75"/>
        <end position="77"/>
    </location>
    <ligand>
        <name>substrate</name>
    </ligand>
</feature>
<feature type="binding site" evidence="6">
    <location>
        <begin position="113"/>
        <end position="114"/>
    </location>
    <ligand>
        <name>substrate</name>
    </ligand>
</feature>
<evidence type="ECO:0000256" key="3">
    <source>
        <dbReference type="ARBA" id="ARBA00012575"/>
    </source>
</evidence>
<dbReference type="RefSeq" id="WP_015559436.1">
    <property type="nucleotide sequence ID" value="NZ_CABIYH010000004.1"/>
</dbReference>
<dbReference type="Proteomes" id="UP000284465">
    <property type="component" value="Unassembled WGS sequence"/>
</dbReference>
<comment type="catalytic activity">
    <reaction evidence="1 6">
        <text>(8S)-3',8-cyclo-7,8-dihydroguanosine 5'-triphosphate = cyclic pyranopterin phosphate + diphosphate</text>
        <dbReference type="Rhea" id="RHEA:49580"/>
        <dbReference type="ChEBI" id="CHEBI:33019"/>
        <dbReference type="ChEBI" id="CHEBI:59648"/>
        <dbReference type="ChEBI" id="CHEBI:131766"/>
        <dbReference type="EC" id="4.6.1.17"/>
    </reaction>
</comment>
<dbReference type="Proteomes" id="UP000095350">
    <property type="component" value="Unassembled WGS sequence"/>
</dbReference>
<dbReference type="GO" id="GO:0006777">
    <property type="term" value="P:Mo-molybdopterin cofactor biosynthetic process"/>
    <property type="evidence" value="ECO:0007669"/>
    <property type="project" value="UniProtKB-UniRule"/>
</dbReference>
<evidence type="ECO:0000256" key="4">
    <source>
        <dbReference type="ARBA" id="ARBA00023150"/>
    </source>
</evidence>
<evidence type="ECO:0000313" key="13">
    <source>
        <dbReference type="Proteomes" id="UP000283513"/>
    </source>
</evidence>
<dbReference type="InterPro" id="IPR023045">
    <property type="entry name" value="MoaC"/>
</dbReference>
<dbReference type="Proteomes" id="UP000478483">
    <property type="component" value="Unassembled WGS sequence"/>
</dbReference>
<organism evidence="8 12">
    <name type="scientific">Roseburia intestinalis</name>
    <dbReference type="NCBI Taxonomy" id="166486"/>
    <lineage>
        <taxon>Bacteria</taxon>
        <taxon>Bacillati</taxon>
        <taxon>Bacillota</taxon>
        <taxon>Clostridia</taxon>
        <taxon>Lachnospirales</taxon>
        <taxon>Lachnospiraceae</taxon>
        <taxon>Roseburia</taxon>
    </lineage>
</organism>
<evidence type="ECO:0000313" key="15">
    <source>
        <dbReference type="Proteomes" id="UP000478483"/>
    </source>
</evidence>
<evidence type="ECO:0000313" key="10">
    <source>
        <dbReference type="EMBL" id="RHA68707.1"/>
    </source>
</evidence>
<dbReference type="NCBIfam" id="TIGR00581">
    <property type="entry name" value="moaC"/>
    <property type="match status" value="1"/>
</dbReference>
<dbReference type="UniPathway" id="UPA00344"/>
<sequence length="163" mass="17881">MGEFTHFNKEGNAVMVDVHAKDDTYRVAVAAGKIYVNKEVYAAIKGHTAKKGDVLGVARIAGIMAAKKNSELIPLCHIIALTDCEIRYEMHDEEHSIEAFCKTSCIGKTGVEMEAMTGVSVTLLTIYDMCKAMDRGMRITDIHLMEKDGGKSGHYVCEESCSD</sequence>
<dbReference type="EMBL" id="QSFP01000004">
    <property type="protein sequence ID" value="RHA68707.1"/>
    <property type="molecule type" value="Genomic_DNA"/>
</dbReference>
<dbReference type="HAMAP" id="MF_01224_B">
    <property type="entry name" value="MoaC_B"/>
    <property type="match status" value="1"/>
</dbReference>
<evidence type="ECO:0000256" key="1">
    <source>
        <dbReference type="ARBA" id="ARBA00001637"/>
    </source>
</evidence>
<dbReference type="InterPro" id="IPR002820">
    <property type="entry name" value="Mopterin_CF_biosynth-C_dom"/>
</dbReference>
<proteinExistence type="inferred from homology"/>
<dbReference type="OrthoDB" id="9794429at2"/>
<evidence type="ECO:0000313" key="14">
    <source>
        <dbReference type="Proteomes" id="UP000284465"/>
    </source>
</evidence>
<evidence type="ECO:0000313" key="8">
    <source>
        <dbReference type="EMBL" id="CUM80657.1"/>
    </source>
</evidence>
<dbReference type="EMBL" id="QSHO01000006">
    <property type="protein sequence ID" value="RHC17428.1"/>
    <property type="molecule type" value="Genomic_DNA"/>
</dbReference>
<keyword evidence="5 6" id="KW-0456">Lyase</keyword>
<dbReference type="SUPFAM" id="SSF55040">
    <property type="entry name" value="Molybdenum cofactor biosynthesis protein C, MoaC"/>
    <property type="match status" value="1"/>
</dbReference>
<comment type="similarity">
    <text evidence="6">Belongs to the MoaC family.</text>
</comment>
<dbReference type="PANTHER" id="PTHR22960">
    <property type="entry name" value="MOLYBDOPTERIN COFACTOR SYNTHESIS PROTEIN A"/>
    <property type="match status" value="1"/>
</dbReference>
<feature type="domain" description="Molybdopterin cofactor biosynthesis C (MoaC)" evidence="7">
    <location>
        <begin position="15"/>
        <end position="150"/>
    </location>
</feature>
<evidence type="ECO:0000256" key="5">
    <source>
        <dbReference type="ARBA" id="ARBA00023239"/>
    </source>
</evidence>
<dbReference type="NCBIfam" id="NF006870">
    <property type="entry name" value="PRK09364.1"/>
    <property type="match status" value="1"/>
</dbReference>
<reference evidence="13 14" key="2">
    <citation type="submission" date="2018-08" db="EMBL/GenBank/DDBJ databases">
        <title>A genome reference for cultivated species of the human gut microbiota.</title>
        <authorList>
            <person name="Zou Y."/>
            <person name="Xue W."/>
            <person name="Luo G."/>
        </authorList>
    </citation>
    <scope>NUCLEOTIDE SEQUENCE [LARGE SCALE GENOMIC DNA]</scope>
    <source>
        <strain evidence="11 13">AM37-1AC</strain>
        <strain evidence="10 14">AM43-11</strain>
    </source>
</reference>
<feature type="active site" evidence="6">
    <location>
        <position position="128"/>
    </location>
</feature>
<dbReference type="Proteomes" id="UP000283513">
    <property type="component" value="Unassembled WGS sequence"/>
</dbReference>
<comment type="pathway">
    <text evidence="2 6">Cofactor biosynthesis; molybdopterin biosynthesis.</text>
</comment>
<reference evidence="9 15" key="3">
    <citation type="journal article" date="2019" name="Nat. Med.">
        <title>A library of human gut bacterial isolates paired with longitudinal multiomics data enables mechanistic microbiome research.</title>
        <authorList>
            <person name="Poyet M."/>
            <person name="Groussin M."/>
            <person name="Gibbons S.M."/>
            <person name="Avila-Pacheco J."/>
            <person name="Jiang X."/>
            <person name="Kearney S.M."/>
            <person name="Perrotta A.R."/>
            <person name="Berdy B."/>
            <person name="Zhao S."/>
            <person name="Lieberman T.D."/>
            <person name="Swanson P.K."/>
            <person name="Smith M."/>
            <person name="Roesemann S."/>
            <person name="Alexander J.E."/>
            <person name="Rich S.A."/>
            <person name="Livny J."/>
            <person name="Vlamakis H."/>
            <person name="Clish C."/>
            <person name="Bullock K."/>
            <person name="Deik A."/>
            <person name="Scott J."/>
            <person name="Pierce K.A."/>
            <person name="Xavier R.J."/>
            <person name="Alm E.J."/>
        </authorList>
    </citation>
    <scope>NUCLEOTIDE SEQUENCE [LARGE SCALE GENOMIC DNA]</scope>
    <source>
        <strain evidence="9 15">BIOML-A1</strain>
    </source>
</reference>
<dbReference type="InterPro" id="IPR036522">
    <property type="entry name" value="MoaC_sf"/>
</dbReference>
<evidence type="ECO:0000313" key="12">
    <source>
        <dbReference type="Proteomes" id="UP000095350"/>
    </source>
</evidence>
<evidence type="ECO:0000313" key="11">
    <source>
        <dbReference type="EMBL" id="RHC17428.1"/>
    </source>
</evidence>
<comment type="subunit">
    <text evidence="6">Homohexamer; trimer of dimers.</text>
</comment>
<dbReference type="STRING" id="166486.ERS852572_00553"/>
<reference evidence="8 12" key="1">
    <citation type="submission" date="2015-09" db="EMBL/GenBank/DDBJ databases">
        <authorList>
            <consortium name="Pathogen Informatics"/>
        </authorList>
    </citation>
    <scope>NUCLEOTIDE SEQUENCE [LARGE SCALE GENOMIC DNA]</scope>
    <source>
        <strain evidence="8 12">2789STDY5834960</strain>
    </source>
</reference>
<evidence type="ECO:0000313" key="9">
    <source>
        <dbReference type="EMBL" id="MTR86022.1"/>
    </source>
</evidence>
<accession>A0A173RSF2</accession>
<dbReference type="CDD" id="cd01420">
    <property type="entry name" value="MoaC_PE"/>
    <property type="match status" value="1"/>
</dbReference>
<name>A0A173RSF2_9FIRM</name>
<evidence type="ECO:0000259" key="7">
    <source>
        <dbReference type="Pfam" id="PF01967"/>
    </source>
</evidence>
<dbReference type="Gene3D" id="3.30.70.640">
    <property type="entry name" value="Molybdopterin cofactor biosynthesis C (MoaC) domain"/>
    <property type="match status" value="1"/>
</dbReference>
<evidence type="ECO:0000256" key="6">
    <source>
        <dbReference type="HAMAP-Rule" id="MF_01224"/>
    </source>
</evidence>
<dbReference type="EMBL" id="WNAJ01000017">
    <property type="protein sequence ID" value="MTR86022.1"/>
    <property type="molecule type" value="Genomic_DNA"/>
</dbReference>
<evidence type="ECO:0000256" key="2">
    <source>
        <dbReference type="ARBA" id="ARBA00005046"/>
    </source>
</evidence>
<dbReference type="InterPro" id="IPR047594">
    <property type="entry name" value="MoaC_bact/euk"/>
</dbReference>
<dbReference type="PaxDb" id="166486-ERS852572_00553"/>
<comment type="function">
    <text evidence="6">Catalyzes the conversion of (8S)-3',8-cyclo-7,8-dihydroguanosine 5'-triphosphate to cyclic pyranopterin monophosphate (cPMP).</text>
</comment>